<name>E0QAR4_9BIFI</name>
<dbReference type="InterPro" id="IPR027417">
    <property type="entry name" value="P-loop_NTPase"/>
</dbReference>
<protein>
    <recommendedName>
        <fullName evidence="8">TraD/TraG TraM recognition site domain-containing protein</fullName>
    </recommendedName>
</protein>
<evidence type="ECO:0000256" key="7">
    <source>
        <dbReference type="SAM" id="Phobius"/>
    </source>
</evidence>
<dbReference type="Pfam" id="PF12696">
    <property type="entry name" value="TraG-D_C"/>
    <property type="match status" value="1"/>
</dbReference>
<evidence type="ECO:0000259" key="8">
    <source>
        <dbReference type="Pfam" id="PF12696"/>
    </source>
</evidence>
<dbReference type="PANTHER" id="PTHR37937">
    <property type="entry name" value="CONJUGATIVE TRANSFER: DNA TRANSPORT"/>
    <property type="match status" value="1"/>
</dbReference>
<comment type="subcellular location">
    <subcellularLocation>
        <location evidence="1">Cell membrane</location>
        <topology evidence="1">Multi-pass membrane protein</topology>
    </subcellularLocation>
</comment>
<evidence type="ECO:0000256" key="6">
    <source>
        <dbReference type="ARBA" id="ARBA00023136"/>
    </source>
</evidence>
<dbReference type="EMBL" id="AEEQ01000015">
    <property type="protein sequence ID" value="EFM40412.1"/>
    <property type="molecule type" value="Genomic_DNA"/>
</dbReference>
<keyword evidence="5 7" id="KW-1133">Transmembrane helix</keyword>
<evidence type="ECO:0000313" key="9">
    <source>
        <dbReference type="EMBL" id="EFM40412.1"/>
    </source>
</evidence>
<evidence type="ECO:0000256" key="2">
    <source>
        <dbReference type="ARBA" id="ARBA00008806"/>
    </source>
</evidence>
<feature type="transmembrane region" description="Helical" evidence="7">
    <location>
        <begin position="32"/>
        <end position="58"/>
    </location>
</feature>
<evidence type="ECO:0000256" key="1">
    <source>
        <dbReference type="ARBA" id="ARBA00004651"/>
    </source>
</evidence>
<dbReference type="PANTHER" id="PTHR37937:SF1">
    <property type="entry name" value="CONJUGATIVE TRANSFER: DNA TRANSPORT"/>
    <property type="match status" value="1"/>
</dbReference>
<dbReference type="InterPro" id="IPR051539">
    <property type="entry name" value="T4SS-coupling_protein"/>
</dbReference>
<organism evidence="9 10">
    <name type="scientific">Bifidobacterium dentium ATCC 27679</name>
    <dbReference type="NCBI Taxonomy" id="871562"/>
    <lineage>
        <taxon>Bacteria</taxon>
        <taxon>Bacillati</taxon>
        <taxon>Actinomycetota</taxon>
        <taxon>Actinomycetes</taxon>
        <taxon>Bifidobacteriales</taxon>
        <taxon>Bifidobacteriaceae</taxon>
        <taxon>Bifidobacterium</taxon>
    </lineage>
</organism>
<dbReference type="Proteomes" id="UP000003323">
    <property type="component" value="Unassembled WGS sequence"/>
</dbReference>
<feature type="domain" description="TraD/TraG TraM recognition site" evidence="8">
    <location>
        <begin position="442"/>
        <end position="559"/>
    </location>
</feature>
<dbReference type="CDD" id="cd01127">
    <property type="entry name" value="TrwB_TraG_TraD_VirD4"/>
    <property type="match status" value="1"/>
</dbReference>
<dbReference type="SUPFAM" id="SSF52540">
    <property type="entry name" value="P-loop containing nucleoside triphosphate hydrolases"/>
    <property type="match status" value="1"/>
</dbReference>
<evidence type="ECO:0000256" key="3">
    <source>
        <dbReference type="ARBA" id="ARBA00022475"/>
    </source>
</evidence>
<comment type="similarity">
    <text evidence="2">Belongs to the VirD4/TraG family.</text>
</comment>
<keyword evidence="3" id="KW-1003">Cell membrane</keyword>
<keyword evidence="4 7" id="KW-0812">Transmembrane</keyword>
<keyword evidence="6 7" id="KW-0472">Membrane</keyword>
<feature type="transmembrane region" description="Helical" evidence="7">
    <location>
        <begin position="78"/>
        <end position="99"/>
    </location>
</feature>
<dbReference type="Gene3D" id="3.40.50.300">
    <property type="entry name" value="P-loop containing nucleotide triphosphate hydrolases"/>
    <property type="match status" value="1"/>
</dbReference>
<dbReference type="AlphaFoldDB" id="E0QAR4"/>
<accession>E0QAR4</accession>
<gene>
    <name evidence="9" type="ORF">HMPREF0168_2222</name>
</gene>
<dbReference type="InterPro" id="IPR003688">
    <property type="entry name" value="TraG/VirD4"/>
</dbReference>
<dbReference type="Pfam" id="PF02534">
    <property type="entry name" value="T4SS-DNA_transf"/>
    <property type="match status" value="1"/>
</dbReference>
<evidence type="ECO:0000313" key="10">
    <source>
        <dbReference type="Proteomes" id="UP000003323"/>
    </source>
</evidence>
<proteinExistence type="inferred from homology"/>
<comment type="caution">
    <text evidence="9">The sequence shown here is derived from an EMBL/GenBank/DDBJ whole genome shotgun (WGS) entry which is preliminary data.</text>
</comment>
<reference evidence="9 10" key="1">
    <citation type="submission" date="2010-08" db="EMBL/GenBank/DDBJ databases">
        <authorList>
            <person name="Muzny D."/>
            <person name="Qin X."/>
            <person name="Deng J."/>
            <person name="Jiang H."/>
            <person name="Liu Y."/>
            <person name="Qu J."/>
            <person name="Song X.-Z."/>
            <person name="Zhang L."/>
            <person name="Thornton R."/>
            <person name="Coyle M."/>
            <person name="Francisco L."/>
            <person name="Jackson L."/>
            <person name="Javaid M."/>
            <person name="Korchina V."/>
            <person name="Kovar C."/>
            <person name="Mata R."/>
            <person name="Mathew T."/>
            <person name="Ngo R."/>
            <person name="Nguyen L."/>
            <person name="Nguyen N."/>
            <person name="Okwuonu G."/>
            <person name="Ongeri F."/>
            <person name="Pham C."/>
            <person name="Simmons D."/>
            <person name="Wilczek-Boney K."/>
            <person name="Hale W."/>
            <person name="Jakkamsetti A."/>
            <person name="Pham P."/>
            <person name="Ruth R."/>
            <person name="San Lucas F."/>
            <person name="Warren J."/>
            <person name="Zhang J."/>
            <person name="Zhao Z."/>
            <person name="Zhou C."/>
            <person name="Zhu D."/>
            <person name="Lee S."/>
            <person name="Bess C."/>
            <person name="Blankenburg K."/>
            <person name="Forbes L."/>
            <person name="Fu Q."/>
            <person name="Gubbala S."/>
            <person name="Hirani K."/>
            <person name="Jayaseelan J.C."/>
            <person name="Lara F."/>
            <person name="Munidasa M."/>
            <person name="Palculict T."/>
            <person name="Patil S."/>
            <person name="Pu L.-L."/>
            <person name="Saada N."/>
            <person name="Tang L."/>
            <person name="Weissenberger G."/>
            <person name="Zhu Y."/>
            <person name="Hemphill L."/>
            <person name="Shang Y."/>
            <person name="Youmans B."/>
            <person name="Ayvaz T."/>
            <person name="Ross M."/>
            <person name="Santibanez J."/>
            <person name="Aqrawi P."/>
            <person name="Gross S."/>
            <person name="Joshi V."/>
            <person name="Fowler G."/>
            <person name="Nazareth L."/>
            <person name="Reid J."/>
            <person name="Worley K."/>
            <person name="Petrosino J."/>
            <person name="Highlander S."/>
            <person name="Gibbs R."/>
        </authorList>
    </citation>
    <scope>NUCLEOTIDE SEQUENCE [LARGE SCALE GENOMIC DNA]</scope>
    <source>
        <strain evidence="9 10">ATCC 27679</strain>
    </source>
</reference>
<dbReference type="GO" id="GO:0005886">
    <property type="term" value="C:plasma membrane"/>
    <property type="evidence" value="ECO:0007669"/>
    <property type="project" value="UniProtKB-SubCell"/>
</dbReference>
<dbReference type="HOGENOM" id="CLU_029028_2_0_11"/>
<evidence type="ECO:0000256" key="5">
    <source>
        <dbReference type="ARBA" id="ARBA00022989"/>
    </source>
</evidence>
<sequence>MTAGGMRMDVDPKLQTNRVSDLGRTVRPSTRYAVAAVAAALAVLAVFALICSMAGHGFDILALFYILSRQWGFSHGQWVLAGLLIVSVMMLGGPFRWLLVRKVAPRITGSAHRTRVDVYAPAMGYGDAVAKVTRARAETMAPRLVRDYDAKVMEPGYPLGRNIVDGTPMSTSWEDMVAVISGPRTGKSMCYAIPAVCSAPGPCLATSNKGDILDVTRPIRMHDHPDGHIWVFDPERIADPNRTRTTWVWNLIDSIRTIADAKRIADCWRYASGQPSTGGDDFFPGTAAQQLADYLFAAHLGGRTVADVFRWASSERNTEPVTILAQHEEYGEIASRAGSVIALTPETRSGVFGSLQTMVAFLADPDIIEWILPREGDGTPEGRAVFDPLAFATSEGDTLYLLSAQGRPSTALTASLTAVVAFTAFHYAQSECVDNDRRLPRPMCCVLDEAANICRWPELADVYSYFGSAGIPIMTIWQNPDQGKAAFGETNFGSLFNNANITVYLGGVKDAKWLGEISSLVGQREIVRGSLNVDGRGRRSVNNSIQRENILDVSDLAEWPIGRALVLASQCRAQIDRTMPWTERRVWADLVARAGRQGRRTRAM</sequence>
<dbReference type="InterPro" id="IPR032689">
    <property type="entry name" value="TraG-D_C"/>
</dbReference>
<evidence type="ECO:0000256" key="4">
    <source>
        <dbReference type="ARBA" id="ARBA00022692"/>
    </source>
</evidence>